<evidence type="ECO:0008006" key="4">
    <source>
        <dbReference type="Google" id="ProtNLM"/>
    </source>
</evidence>
<gene>
    <name evidence="2" type="ORF">DY251_06910</name>
</gene>
<dbReference type="InterPro" id="IPR053714">
    <property type="entry name" value="Iso_Racemase_Enz_sf"/>
</dbReference>
<comment type="similarity">
    <text evidence="1">Belongs to the HyuE racemase family.</text>
</comment>
<name>A0A371XFL3_9HYPH</name>
<dbReference type="RefSeq" id="WP_116623159.1">
    <property type="nucleotide sequence ID" value="NZ_QURN01000005.1"/>
</dbReference>
<dbReference type="Pfam" id="PF01177">
    <property type="entry name" value="Asp_Glu_race"/>
    <property type="match status" value="1"/>
</dbReference>
<evidence type="ECO:0000313" key="2">
    <source>
        <dbReference type="EMBL" id="RFC68018.1"/>
    </source>
</evidence>
<evidence type="ECO:0000256" key="1">
    <source>
        <dbReference type="ARBA" id="ARBA00038414"/>
    </source>
</evidence>
<proteinExistence type="inferred from homology"/>
<protein>
    <recommendedName>
        <fullName evidence="4">Arylsulfatase</fullName>
    </recommendedName>
</protein>
<dbReference type="Gene3D" id="3.40.50.12500">
    <property type="match status" value="1"/>
</dbReference>
<dbReference type="AlphaFoldDB" id="A0A371XFL3"/>
<evidence type="ECO:0000313" key="3">
    <source>
        <dbReference type="Proteomes" id="UP000262379"/>
    </source>
</evidence>
<dbReference type="InterPro" id="IPR015942">
    <property type="entry name" value="Asp/Glu/hydantoin_racemase"/>
</dbReference>
<accession>A0A371XFL3</accession>
<dbReference type="GO" id="GO:0047661">
    <property type="term" value="F:amino-acid racemase activity"/>
    <property type="evidence" value="ECO:0007669"/>
    <property type="project" value="InterPro"/>
</dbReference>
<dbReference type="Proteomes" id="UP000262379">
    <property type="component" value="Unassembled WGS sequence"/>
</dbReference>
<comment type="caution">
    <text evidence="2">The sequence shown here is derived from an EMBL/GenBank/DDBJ whole genome shotgun (WGS) entry which is preliminary data.</text>
</comment>
<organism evidence="2 3">
    <name type="scientific">Mesorhizobium denitrificans</name>
    <dbReference type="NCBI Taxonomy" id="2294114"/>
    <lineage>
        <taxon>Bacteria</taxon>
        <taxon>Pseudomonadati</taxon>
        <taxon>Pseudomonadota</taxon>
        <taxon>Alphaproteobacteria</taxon>
        <taxon>Hyphomicrobiales</taxon>
        <taxon>Phyllobacteriaceae</taxon>
        <taxon>Mesorhizobium</taxon>
    </lineage>
</organism>
<keyword evidence="3" id="KW-1185">Reference proteome</keyword>
<reference evidence="3" key="1">
    <citation type="submission" date="2018-08" db="EMBL/GenBank/DDBJ databases">
        <authorList>
            <person name="Im W.T."/>
        </authorList>
    </citation>
    <scope>NUCLEOTIDE SEQUENCE [LARGE SCALE GENOMIC DNA]</scope>
    <source>
        <strain evidence="3">LA-28</strain>
    </source>
</reference>
<sequence>MTLDTPRIALIHALEESVAPARIAFAETWPEAFCFDLLDTSLSVDRALAGELDAAMMQRFATLANYASTSTGKGGKAAGILFTCSAFGPAIDAIKARLTIPVLRPNEAAFSQALEKGTRFLLMVSFQPSEATLKAEFEEMARQRGKSISLTTVVVEGAMQALKSGDSPQHDALLAEAAARYAGLVDTVVLGQFSQARARSAVQRSMPGATVLTTPHSAVVEMRRLVVHCGSPNYQLTK</sequence>
<dbReference type="EMBL" id="QURN01000005">
    <property type="protein sequence ID" value="RFC68018.1"/>
    <property type="molecule type" value="Genomic_DNA"/>
</dbReference>